<dbReference type="InterPro" id="IPR000182">
    <property type="entry name" value="GNAT_dom"/>
</dbReference>
<evidence type="ECO:0000259" key="3">
    <source>
        <dbReference type="PROSITE" id="PS51186"/>
    </source>
</evidence>
<dbReference type="Proteomes" id="UP000198949">
    <property type="component" value="Unassembled WGS sequence"/>
</dbReference>
<accession>A0A1G6WFN2</accession>
<dbReference type="OrthoDB" id="4119890at2"/>
<dbReference type="CDD" id="cd04301">
    <property type="entry name" value="NAT_SF"/>
    <property type="match status" value="1"/>
</dbReference>
<keyword evidence="2" id="KW-0012">Acyltransferase</keyword>
<dbReference type="Gene3D" id="3.40.630.30">
    <property type="match status" value="1"/>
</dbReference>
<dbReference type="AlphaFoldDB" id="A0A1G6WFN2"/>
<reference evidence="5" key="1">
    <citation type="submission" date="2016-10" db="EMBL/GenBank/DDBJ databases">
        <authorList>
            <person name="Varghese N."/>
            <person name="Submissions S."/>
        </authorList>
    </citation>
    <scope>NUCLEOTIDE SEQUENCE [LARGE SCALE GENOMIC DNA]</scope>
    <source>
        <strain evidence="5">CGMCC 4.3516</strain>
    </source>
</reference>
<sequence length="336" mass="37102">MDLRLLDPADSEGVRRAAELFELVRAAETPELAPVPEARYSGALQHPPPDSECRCYTAEHDGTLLGLLWLYLPLKENAHYAEAELVVHPDHRRRGIGSALLDRLLELARAEGRSELIVMARAAVEGGPGRPDAGPRFLERHGFKAALTEIDRGLRVGALAPEAEERLFQEALAAAEGYELVSWIGRCPEEYLEGLGRIDSQIFAEIPLGDVDLRPRTVDAQFIRTREARAEAQGDSLIRTIAVRGGEVAANTLIYTHEGQEHADQAITIVDPAHRGHRLGLLVKLANLRQLREHFGHVHTVWTGNADTNANMAAINDLLGYRPVDARVSYKLQRDA</sequence>
<feature type="domain" description="N-acetyltransferase" evidence="3">
    <location>
        <begin position="1"/>
        <end position="161"/>
    </location>
</feature>
<dbReference type="InterPro" id="IPR050832">
    <property type="entry name" value="Bact_Acetyltransf"/>
</dbReference>
<dbReference type="PROSITE" id="PS51186">
    <property type="entry name" value="GNAT"/>
    <property type="match status" value="1"/>
</dbReference>
<dbReference type="PANTHER" id="PTHR43877">
    <property type="entry name" value="AMINOALKYLPHOSPHONATE N-ACETYLTRANSFERASE-RELATED-RELATED"/>
    <property type="match status" value="1"/>
</dbReference>
<organism evidence="4 5">
    <name type="scientific">Glycomyces harbinensis</name>
    <dbReference type="NCBI Taxonomy" id="58114"/>
    <lineage>
        <taxon>Bacteria</taxon>
        <taxon>Bacillati</taxon>
        <taxon>Actinomycetota</taxon>
        <taxon>Actinomycetes</taxon>
        <taxon>Glycomycetales</taxon>
        <taxon>Glycomycetaceae</taxon>
        <taxon>Glycomyces</taxon>
    </lineage>
</organism>
<evidence type="ECO:0000313" key="4">
    <source>
        <dbReference type="EMBL" id="SDD64641.1"/>
    </source>
</evidence>
<gene>
    <name evidence="4" type="ORF">SAMN05216270_10616</name>
</gene>
<dbReference type="InterPro" id="IPR016181">
    <property type="entry name" value="Acyl_CoA_acyltransferase"/>
</dbReference>
<keyword evidence="5" id="KW-1185">Reference proteome</keyword>
<proteinExistence type="predicted"/>
<protein>
    <submittedName>
        <fullName evidence="4">Acetyltransferase (GNAT) family protein</fullName>
    </submittedName>
</protein>
<dbReference type="RefSeq" id="WP_091034032.1">
    <property type="nucleotide sequence ID" value="NZ_FNAD01000006.1"/>
</dbReference>
<dbReference type="Pfam" id="PF00583">
    <property type="entry name" value="Acetyltransf_1"/>
    <property type="match status" value="1"/>
</dbReference>
<dbReference type="SUPFAM" id="SSF55729">
    <property type="entry name" value="Acyl-CoA N-acyltransferases (Nat)"/>
    <property type="match status" value="2"/>
</dbReference>
<dbReference type="STRING" id="58114.SAMN05216270_10616"/>
<keyword evidence="1 4" id="KW-0808">Transferase</keyword>
<dbReference type="EMBL" id="FNAD01000006">
    <property type="protein sequence ID" value="SDD64641.1"/>
    <property type="molecule type" value="Genomic_DNA"/>
</dbReference>
<evidence type="ECO:0000313" key="5">
    <source>
        <dbReference type="Proteomes" id="UP000198949"/>
    </source>
</evidence>
<evidence type="ECO:0000256" key="1">
    <source>
        <dbReference type="ARBA" id="ARBA00022679"/>
    </source>
</evidence>
<name>A0A1G6WFN2_9ACTN</name>
<dbReference type="GO" id="GO:0016747">
    <property type="term" value="F:acyltransferase activity, transferring groups other than amino-acyl groups"/>
    <property type="evidence" value="ECO:0007669"/>
    <property type="project" value="InterPro"/>
</dbReference>
<evidence type="ECO:0000256" key="2">
    <source>
        <dbReference type="ARBA" id="ARBA00023315"/>
    </source>
</evidence>